<accession>A0A5B7FTN0</accession>
<proteinExistence type="predicted"/>
<evidence type="ECO:0000313" key="2">
    <source>
        <dbReference type="Proteomes" id="UP000324222"/>
    </source>
</evidence>
<name>A0A5B7FTN0_PORTR</name>
<sequence>MKFGQSGSPGPFRAFRSDQQCIFLQHSTFLHFFRSMRHPDLIYFGDRRILWPPPVYMHLGQAPTPAEVLPLGIVFTRLVGMAS</sequence>
<dbReference type="EMBL" id="VSRR010008222">
    <property type="protein sequence ID" value="MPC48328.1"/>
    <property type="molecule type" value="Genomic_DNA"/>
</dbReference>
<protein>
    <submittedName>
        <fullName evidence="1">Uncharacterized protein</fullName>
    </submittedName>
</protein>
<evidence type="ECO:0000313" key="1">
    <source>
        <dbReference type="EMBL" id="MPC48328.1"/>
    </source>
</evidence>
<keyword evidence="2" id="KW-1185">Reference proteome</keyword>
<gene>
    <name evidence="1" type="ORF">E2C01_042096</name>
</gene>
<comment type="caution">
    <text evidence="1">The sequence shown here is derived from an EMBL/GenBank/DDBJ whole genome shotgun (WGS) entry which is preliminary data.</text>
</comment>
<dbReference type="AlphaFoldDB" id="A0A5B7FTN0"/>
<dbReference type="Proteomes" id="UP000324222">
    <property type="component" value="Unassembled WGS sequence"/>
</dbReference>
<organism evidence="1 2">
    <name type="scientific">Portunus trituberculatus</name>
    <name type="common">Swimming crab</name>
    <name type="synonym">Neptunus trituberculatus</name>
    <dbReference type="NCBI Taxonomy" id="210409"/>
    <lineage>
        <taxon>Eukaryota</taxon>
        <taxon>Metazoa</taxon>
        <taxon>Ecdysozoa</taxon>
        <taxon>Arthropoda</taxon>
        <taxon>Crustacea</taxon>
        <taxon>Multicrustacea</taxon>
        <taxon>Malacostraca</taxon>
        <taxon>Eumalacostraca</taxon>
        <taxon>Eucarida</taxon>
        <taxon>Decapoda</taxon>
        <taxon>Pleocyemata</taxon>
        <taxon>Brachyura</taxon>
        <taxon>Eubrachyura</taxon>
        <taxon>Portunoidea</taxon>
        <taxon>Portunidae</taxon>
        <taxon>Portuninae</taxon>
        <taxon>Portunus</taxon>
    </lineage>
</organism>
<reference evidence="1 2" key="1">
    <citation type="submission" date="2019-05" db="EMBL/GenBank/DDBJ databases">
        <title>Another draft genome of Portunus trituberculatus and its Hox gene families provides insights of decapod evolution.</title>
        <authorList>
            <person name="Jeong J.-H."/>
            <person name="Song I."/>
            <person name="Kim S."/>
            <person name="Choi T."/>
            <person name="Kim D."/>
            <person name="Ryu S."/>
            <person name="Kim W."/>
        </authorList>
    </citation>
    <scope>NUCLEOTIDE SEQUENCE [LARGE SCALE GENOMIC DNA]</scope>
    <source>
        <tissue evidence="1">Muscle</tissue>
    </source>
</reference>